<dbReference type="RefSeq" id="WP_303686016.1">
    <property type="nucleotide sequence ID" value="NZ_CAJXYO010000069.1"/>
</dbReference>
<dbReference type="EMBL" id="MAAX01000061">
    <property type="protein sequence ID" value="OUS18635.1"/>
    <property type="molecule type" value="Genomic_DNA"/>
</dbReference>
<feature type="region of interest" description="Disordered" evidence="1">
    <location>
        <begin position="1"/>
        <end position="99"/>
    </location>
</feature>
<feature type="compositionally biased region" description="Basic and acidic residues" evidence="1">
    <location>
        <begin position="90"/>
        <end position="99"/>
    </location>
</feature>
<name>A0A1Z8B7S5_9FLAO</name>
<evidence type="ECO:0000313" key="2">
    <source>
        <dbReference type="EMBL" id="OUS18635.1"/>
    </source>
</evidence>
<comment type="caution">
    <text evidence="2">The sequence shown here is derived from an EMBL/GenBank/DDBJ whole genome shotgun (WGS) entry which is preliminary data.</text>
</comment>
<protein>
    <submittedName>
        <fullName evidence="2">Uncharacterized protein</fullName>
    </submittedName>
</protein>
<sequence length="99" mass="11212">MKKDNATNDKDLKYNPEITKEDKDLLRQDNAHLHSDASSDELLRNRKDKVDFAGKDLDIPGRNEAKKGNGPNGLNDEENKIHSQGGERNNNLERNDASR</sequence>
<dbReference type="AlphaFoldDB" id="A0A1Z8B7S5"/>
<evidence type="ECO:0000256" key="1">
    <source>
        <dbReference type="SAM" id="MobiDB-lite"/>
    </source>
</evidence>
<dbReference type="Proteomes" id="UP000196102">
    <property type="component" value="Unassembled WGS sequence"/>
</dbReference>
<organism evidence="2 3">
    <name type="scientific">Nonlabens dokdonensis</name>
    <dbReference type="NCBI Taxonomy" id="328515"/>
    <lineage>
        <taxon>Bacteria</taxon>
        <taxon>Pseudomonadati</taxon>
        <taxon>Bacteroidota</taxon>
        <taxon>Flavobacteriia</taxon>
        <taxon>Flavobacteriales</taxon>
        <taxon>Flavobacteriaceae</taxon>
        <taxon>Nonlabens</taxon>
    </lineage>
</organism>
<evidence type="ECO:0000313" key="3">
    <source>
        <dbReference type="Proteomes" id="UP000196102"/>
    </source>
</evidence>
<gene>
    <name evidence="2" type="ORF">A9Q93_03585</name>
</gene>
<proteinExistence type="predicted"/>
<reference evidence="3" key="1">
    <citation type="journal article" date="2017" name="Proc. Natl. Acad. Sci. U.S.A.">
        <title>Simulation of Deepwater Horizon oil plume reveals substrate specialization within a complex community of hydrocarbon-degraders.</title>
        <authorList>
            <person name="Hu P."/>
            <person name="Dubinsky E.A."/>
            <person name="Probst A.J."/>
            <person name="Wang J."/>
            <person name="Sieber C.M.K."/>
            <person name="Tom L.M."/>
            <person name="Gardinali P."/>
            <person name="Banfield J.F."/>
            <person name="Atlas R.M."/>
            <person name="Andersen G.L."/>
        </authorList>
    </citation>
    <scope>NUCLEOTIDE SEQUENCE [LARGE SCALE GENOMIC DNA]</scope>
</reference>
<accession>A0A1Z8B7S5</accession>
<feature type="compositionally biased region" description="Basic and acidic residues" evidence="1">
    <location>
        <begin position="1"/>
        <end position="67"/>
    </location>
</feature>